<gene>
    <name evidence="1" type="ORF">HMPREF0742_00351</name>
</gene>
<name>U7V7F0_9MICC</name>
<comment type="caution">
    <text evidence="1">The sequence shown here is derived from an EMBL/GenBank/DDBJ whole genome shotgun (WGS) entry which is preliminary data.</text>
</comment>
<organism evidence="1 2">
    <name type="scientific">Rothia aeria F0184</name>
    <dbReference type="NCBI Taxonomy" id="888019"/>
    <lineage>
        <taxon>Bacteria</taxon>
        <taxon>Bacillati</taxon>
        <taxon>Actinomycetota</taxon>
        <taxon>Actinomycetes</taxon>
        <taxon>Micrococcales</taxon>
        <taxon>Micrococcaceae</taxon>
        <taxon>Rothia</taxon>
    </lineage>
</organism>
<accession>U7V7F0</accession>
<reference evidence="1 2" key="1">
    <citation type="submission" date="2013-08" db="EMBL/GenBank/DDBJ databases">
        <authorList>
            <person name="Weinstock G."/>
            <person name="Sodergren E."/>
            <person name="Wylie T."/>
            <person name="Fulton L."/>
            <person name="Fulton R."/>
            <person name="Fronick C."/>
            <person name="O'Laughlin M."/>
            <person name="Godfrey J."/>
            <person name="Miner T."/>
            <person name="Herter B."/>
            <person name="Appelbaum E."/>
            <person name="Cordes M."/>
            <person name="Lek S."/>
            <person name="Wollam A."/>
            <person name="Pepin K.H."/>
            <person name="Palsikar V.B."/>
            <person name="Mitreva M."/>
            <person name="Wilson R.K."/>
        </authorList>
    </citation>
    <scope>NUCLEOTIDE SEQUENCE [LARGE SCALE GENOMIC DNA]</scope>
    <source>
        <strain evidence="1 2">F0184</strain>
    </source>
</reference>
<evidence type="ECO:0000313" key="2">
    <source>
        <dbReference type="Proteomes" id="UP000017174"/>
    </source>
</evidence>
<protein>
    <submittedName>
        <fullName evidence="1">Uncharacterized protein</fullName>
    </submittedName>
</protein>
<dbReference type="Proteomes" id="UP000017174">
    <property type="component" value="Unassembled WGS sequence"/>
</dbReference>
<dbReference type="EMBL" id="AXZG01000010">
    <property type="protein sequence ID" value="ERT67446.1"/>
    <property type="molecule type" value="Genomic_DNA"/>
</dbReference>
<dbReference type="AlphaFoldDB" id="U7V7F0"/>
<dbReference type="HOGENOM" id="CLU_3084360_0_0_11"/>
<proteinExistence type="predicted"/>
<evidence type="ECO:0000313" key="1">
    <source>
        <dbReference type="EMBL" id="ERT67446.1"/>
    </source>
</evidence>
<sequence length="52" mass="5789">MIGSIRTRVLIFGTSRNGTLVGFLWRLRYPNLSLVRRGTAPRPQAFVSVISG</sequence>